<evidence type="ECO:0000256" key="1">
    <source>
        <dbReference type="SAM" id="Phobius"/>
    </source>
</evidence>
<name>F9DM20_9BACT</name>
<proteinExistence type="predicted"/>
<accession>F9DM20</accession>
<dbReference type="Proteomes" id="UP000004123">
    <property type="component" value="Unassembled WGS sequence"/>
</dbReference>
<gene>
    <name evidence="2" type="ORF">HMPREF9144_2712</name>
</gene>
<keyword evidence="1" id="KW-0812">Transmembrane</keyword>
<evidence type="ECO:0000313" key="3">
    <source>
        <dbReference type="Proteomes" id="UP000004123"/>
    </source>
</evidence>
<evidence type="ECO:0000313" key="2">
    <source>
        <dbReference type="EMBL" id="EGQ12628.1"/>
    </source>
</evidence>
<protein>
    <submittedName>
        <fullName evidence="2">Uncharacterized protein</fullName>
    </submittedName>
</protein>
<keyword evidence="1" id="KW-1133">Transmembrane helix</keyword>
<feature type="transmembrane region" description="Helical" evidence="1">
    <location>
        <begin position="6"/>
        <end position="28"/>
    </location>
</feature>
<keyword evidence="1" id="KW-0472">Membrane</keyword>
<dbReference type="EMBL" id="AFPY01000128">
    <property type="protein sequence ID" value="EGQ12628.1"/>
    <property type="molecule type" value="Genomic_DNA"/>
</dbReference>
<dbReference type="AlphaFoldDB" id="F9DM20"/>
<dbReference type="HOGENOM" id="CLU_3237806_0_0_10"/>
<organism evidence="2 3">
    <name type="scientific">Prevotella pallens ATCC 700821</name>
    <dbReference type="NCBI Taxonomy" id="997353"/>
    <lineage>
        <taxon>Bacteria</taxon>
        <taxon>Pseudomonadati</taxon>
        <taxon>Bacteroidota</taxon>
        <taxon>Bacteroidia</taxon>
        <taxon>Bacteroidales</taxon>
        <taxon>Prevotellaceae</taxon>
        <taxon>Prevotella</taxon>
    </lineage>
</organism>
<comment type="caution">
    <text evidence="2">The sequence shown here is derived from an EMBL/GenBank/DDBJ whole genome shotgun (WGS) entry which is preliminary data.</text>
</comment>
<reference evidence="2 3" key="1">
    <citation type="submission" date="2011-04" db="EMBL/GenBank/DDBJ databases">
        <authorList>
            <person name="Muzny D."/>
            <person name="Qin X."/>
            <person name="Deng J."/>
            <person name="Jiang H."/>
            <person name="Liu Y."/>
            <person name="Qu J."/>
            <person name="Song X.-Z."/>
            <person name="Zhang L."/>
            <person name="Thornton R."/>
            <person name="Coyle M."/>
            <person name="Francisco L."/>
            <person name="Jackson L."/>
            <person name="Javaid M."/>
            <person name="Korchina V."/>
            <person name="Kovar C."/>
            <person name="Mata R."/>
            <person name="Mathew T."/>
            <person name="Ngo R."/>
            <person name="Nguyen L."/>
            <person name="Nguyen N."/>
            <person name="Okwuonu G."/>
            <person name="Ongeri F."/>
            <person name="Pham C."/>
            <person name="Simmons D."/>
            <person name="Wilczek-Boney K."/>
            <person name="Hale W."/>
            <person name="Jakkamsetti A."/>
            <person name="Pham P."/>
            <person name="Ruth R."/>
            <person name="San Lucas F."/>
            <person name="Warren J."/>
            <person name="Zhang J."/>
            <person name="Zhao Z."/>
            <person name="Zhou C."/>
            <person name="Zhu D."/>
            <person name="Lee S."/>
            <person name="Bess C."/>
            <person name="Blankenburg K."/>
            <person name="Forbes L."/>
            <person name="Fu Q."/>
            <person name="Gubbala S."/>
            <person name="Hirani K."/>
            <person name="Jayaseelan J.C."/>
            <person name="Lara F."/>
            <person name="Munidasa M."/>
            <person name="Palculict T."/>
            <person name="Patil S."/>
            <person name="Pu L.-L."/>
            <person name="Saada N."/>
            <person name="Tang L."/>
            <person name="Weissenberger G."/>
            <person name="Zhu Y."/>
            <person name="Hemphill L."/>
            <person name="Shang Y."/>
            <person name="Youmans B."/>
            <person name="Ayvaz T."/>
            <person name="Ross M."/>
            <person name="Santibanez J."/>
            <person name="Aqrawi P."/>
            <person name="Gross S."/>
            <person name="Joshi V."/>
            <person name="Fowler G."/>
            <person name="Nazareth L."/>
            <person name="Reid J."/>
            <person name="Worley K."/>
            <person name="Petrosino J."/>
            <person name="Highlander S."/>
            <person name="Gibbs R."/>
        </authorList>
    </citation>
    <scope>NUCLEOTIDE SEQUENCE [LARGE SCALE GENOMIC DNA]</scope>
    <source>
        <strain evidence="2 3">ATCC 700821</strain>
    </source>
</reference>
<sequence length="43" mass="5324">MSLYIFMLLIELFLLFLLVTLMVVLENFSRCKDREKKMNKEYF</sequence>